<name>A0A8J3GF27_9BACT</name>
<sequence>MRTNCRTYELFEIARLILDKAERFVVVMHPKPGEGPQEFFISVPDGLPFSSEDQVLAHVLKNHLDKFVDAVETEVEPPTGNFPTVNRCGVTGTLLGPPNYHRYQALVVEHHSMNVPNMPFEKFTSRIESVRDEEVVKEWIEKMRKETRYKLKQPDGVVEGFDTMESLKFYLVNKRRAEIVRTTNQARFSGKQAESLPRGLLRDSIFGWLEQQQRFPLETANNLRGRLRRMHFTIYKRGSKGASYVCAVKRKFRNPQTRLAESLQDLIDFIEKHPNIEVSSLPEQFLGIDIKAKALPEPSQEKAPDIESVSEEEAAKIVEAHEQKRAAREAGEASADAEPATEQTASEPKASEPEAAVVEATPIPAPAKPEVSQLEDPGLRQMMFDLRWLVTEGYVTEYGDGRLFAPAPMEEQAPAAKKQEVPEKKHSSDEAVNTKTEAPATETPATETPAAEKPVTEAPAAELKPVASEEEPAKAESVAEAAKKPEAEPESVSTDESEESERKASSH</sequence>
<feature type="region of interest" description="Disordered" evidence="1">
    <location>
        <begin position="320"/>
        <end position="356"/>
    </location>
</feature>
<dbReference type="EMBL" id="BMXG01000041">
    <property type="protein sequence ID" value="GHC14035.1"/>
    <property type="molecule type" value="Genomic_DNA"/>
</dbReference>
<comment type="caution">
    <text evidence="2">The sequence shown here is derived from an EMBL/GenBank/DDBJ whole genome shotgun (WGS) entry which is preliminary data.</text>
</comment>
<organism evidence="2 3">
    <name type="scientific">Cerasicoccus arenae</name>
    <dbReference type="NCBI Taxonomy" id="424488"/>
    <lineage>
        <taxon>Bacteria</taxon>
        <taxon>Pseudomonadati</taxon>
        <taxon>Verrucomicrobiota</taxon>
        <taxon>Opitutia</taxon>
        <taxon>Puniceicoccales</taxon>
        <taxon>Cerasicoccaceae</taxon>
        <taxon>Cerasicoccus</taxon>
    </lineage>
</organism>
<dbReference type="Proteomes" id="UP000642829">
    <property type="component" value="Unassembled WGS sequence"/>
</dbReference>
<reference evidence="2" key="1">
    <citation type="journal article" date="2014" name="Int. J. Syst. Evol. Microbiol.">
        <title>Complete genome sequence of Corynebacterium casei LMG S-19264T (=DSM 44701T), isolated from a smear-ripened cheese.</title>
        <authorList>
            <consortium name="US DOE Joint Genome Institute (JGI-PGF)"/>
            <person name="Walter F."/>
            <person name="Albersmeier A."/>
            <person name="Kalinowski J."/>
            <person name="Ruckert C."/>
        </authorList>
    </citation>
    <scope>NUCLEOTIDE SEQUENCE</scope>
    <source>
        <strain evidence="2">KCTC 12870</strain>
    </source>
</reference>
<reference evidence="2" key="2">
    <citation type="submission" date="2020-09" db="EMBL/GenBank/DDBJ databases">
        <authorList>
            <person name="Sun Q."/>
            <person name="Kim S."/>
        </authorList>
    </citation>
    <scope>NUCLEOTIDE SEQUENCE</scope>
    <source>
        <strain evidence="2">KCTC 12870</strain>
    </source>
</reference>
<protein>
    <submittedName>
        <fullName evidence="2">Uncharacterized protein</fullName>
    </submittedName>
</protein>
<feature type="compositionally biased region" description="Low complexity" evidence="1">
    <location>
        <begin position="332"/>
        <end position="356"/>
    </location>
</feature>
<keyword evidence="3" id="KW-1185">Reference proteome</keyword>
<feature type="compositionally biased region" description="Low complexity" evidence="1">
    <location>
        <begin position="434"/>
        <end position="466"/>
    </location>
</feature>
<accession>A0A8J3GF27</accession>
<feature type="compositionally biased region" description="Low complexity" evidence="1">
    <location>
        <begin position="406"/>
        <end position="416"/>
    </location>
</feature>
<dbReference type="AlphaFoldDB" id="A0A8J3GF27"/>
<evidence type="ECO:0000313" key="3">
    <source>
        <dbReference type="Proteomes" id="UP000642829"/>
    </source>
</evidence>
<evidence type="ECO:0000313" key="2">
    <source>
        <dbReference type="EMBL" id="GHC14035.1"/>
    </source>
</evidence>
<proteinExistence type="predicted"/>
<gene>
    <name evidence="2" type="ORF">GCM10007047_34130</name>
</gene>
<evidence type="ECO:0000256" key="1">
    <source>
        <dbReference type="SAM" id="MobiDB-lite"/>
    </source>
</evidence>
<feature type="compositionally biased region" description="Basic and acidic residues" evidence="1">
    <location>
        <begin position="320"/>
        <end position="331"/>
    </location>
</feature>
<feature type="compositionally biased region" description="Basic and acidic residues" evidence="1">
    <location>
        <begin position="417"/>
        <end position="429"/>
    </location>
</feature>
<feature type="region of interest" description="Disordered" evidence="1">
    <location>
        <begin position="406"/>
        <end position="507"/>
    </location>
</feature>